<proteinExistence type="predicted"/>
<reference evidence="1" key="1">
    <citation type="submission" date="2021-08" db="EMBL/GenBank/DDBJ databases">
        <title>Complete genome sequence of Chryseobacterium sp strain PS-8.</title>
        <authorList>
            <person name="Das S.K."/>
        </authorList>
    </citation>
    <scope>NUCLEOTIDE SEQUENCE</scope>
    <source>
        <strain evidence="1">PS-8</strain>
    </source>
</reference>
<sequence>MGEGLTKEGLQEFTDNWVRSNGMREASERAIEDAVRLLSVPVLGELSSETIKEQIVLCEKCNKRKIEFKNIEYIFDRWNGEDIITAVGEYFISERLKEKLEEKEIKGYETISIKTSFTKNKAGVKKFGKNAYQKELPNFYHLKVKGRTEAHLDGWFKVISTCESCGRERRMITIDALNSIADPSTLNKDDKFLIPNIYFDTWNNEDDLFLFVESINHPVITQNFIDCLTELGIELNKKESIWVRSVKWINRNVDIIE</sequence>
<dbReference type="Proteomes" id="UP001430374">
    <property type="component" value="Unassembled WGS sequence"/>
</dbReference>
<dbReference type="EMBL" id="JACSGT010000001">
    <property type="protein sequence ID" value="MCF2218368.1"/>
    <property type="molecule type" value="Genomic_DNA"/>
</dbReference>
<evidence type="ECO:0000313" key="2">
    <source>
        <dbReference type="Proteomes" id="UP001430374"/>
    </source>
</evidence>
<comment type="caution">
    <text evidence="1">The sequence shown here is derived from an EMBL/GenBank/DDBJ whole genome shotgun (WGS) entry which is preliminary data.</text>
</comment>
<keyword evidence="2" id="KW-1185">Reference proteome</keyword>
<name>A0ABS9C3H7_9FLAO</name>
<protein>
    <recommendedName>
        <fullName evidence="3">Restriction endonuclease</fullName>
    </recommendedName>
</protein>
<evidence type="ECO:0000313" key="1">
    <source>
        <dbReference type="EMBL" id="MCF2218368.1"/>
    </source>
</evidence>
<dbReference type="RefSeq" id="WP_235130128.1">
    <property type="nucleotide sequence ID" value="NZ_JACSGT010000001.1"/>
</dbReference>
<organism evidence="1 2">
    <name type="scientific">Chryseobacterium indicum</name>
    <dbReference type="NCBI Taxonomy" id="2766954"/>
    <lineage>
        <taxon>Bacteria</taxon>
        <taxon>Pseudomonadati</taxon>
        <taxon>Bacteroidota</taxon>
        <taxon>Flavobacteriia</taxon>
        <taxon>Flavobacteriales</taxon>
        <taxon>Weeksellaceae</taxon>
        <taxon>Chryseobacterium group</taxon>
        <taxon>Chryseobacterium</taxon>
    </lineage>
</organism>
<accession>A0ABS9C3H7</accession>
<evidence type="ECO:0008006" key="3">
    <source>
        <dbReference type="Google" id="ProtNLM"/>
    </source>
</evidence>
<gene>
    <name evidence="1" type="ORF">H9Q08_03540</name>
</gene>